<evidence type="ECO:0000256" key="1">
    <source>
        <dbReference type="PROSITE-ProRule" id="PRU00339"/>
    </source>
</evidence>
<evidence type="ECO:0000256" key="2">
    <source>
        <dbReference type="SAM" id="MobiDB-lite"/>
    </source>
</evidence>
<keyword evidence="4" id="KW-1185">Reference proteome</keyword>
<feature type="repeat" description="TPR" evidence="1">
    <location>
        <begin position="239"/>
        <end position="272"/>
    </location>
</feature>
<dbReference type="PROSITE" id="PS50005">
    <property type="entry name" value="TPR"/>
    <property type="match status" value="2"/>
</dbReference>
<protein>
    <recommendedName>
        <fullName evidence="5">General transcription factor 3C polypeptide 3</fullName>
    </recommendedName>
</protein>
<dbReference type="Gramene" id="AUR62000094-RA">
    <property type="protein sequence ID" value="AUR62000094-RA:cds"/>
    <property type="gene ID" value="AUR62000094"/>
</dbReference>
<proteinExistence type="predicted"/>
<feature type="compositionally biased region" description="Acidic residues" evidence="2">
    <location>
        <begin position="48"/>
        <end position="67"/>
    </location>
</feature>
<dbReference type="PANTHER" id="PTHR23082">
    <property type="entry name" value="TRANSCRIPTION INITIATION FACTOR IIIC TFIIIC , POLYPEPTIDE 3-RELATED"/>
    <property type="match status" value="1"/>
</dbReference>
<dbReference type="PANTHER" id="PTHR23082:SF0">
    <property type="entry name" value="GENERAL TRANSCRIPTION FACTOR 3C POLYPEPTIDE 3"/>
    <property type="match status" value="1"/>
</dbReference>
<reference evidence="3" key="1">
    <citation type="journal article" date="2017" name="Nature">
        <title>The genome of Chenopodium quinoa.</title>
        <authorList>
            <person name="Jarvis D.E."/>
            <person name="Ho Y.S."/>
            <person name="Lightfoot D.J."/>
            <person name="Schmoeckel S.M."/>
            <person name="Li B."/>
            <person name="Borm T.J.A."/>
            <person name="Ohyanagi H."/>
            <person name="Mineta K."/>
            <person name="Michell C.T."/>
            <person name="Saber N."/>
            <person name="Kharbatia N.M."/>
            <person name="Rupper R.R."/>
            <person name="Sharp A.R."/>
            <person name="Dally N."/>
            <person name="Boughton B.A."/>
            <person name="Woo Y.H."/>
            <person name="Gao G."/>
            <person name="Schijlen E.G.W.M."/>
            <person name="Guo X."/>
            <person name="Momin A.A."/>
            <person name="Negrao S."/>
            <person name="Al-Babili S."/>
            <person name="Gehring C."/>
            <person name="Roessner U."/>
            <person name="Jung C."/>
            <person name="Murphy K."/>
            <person name="Arold S.T."/>
            <person name="Gojobori T."/>
            <person name="van der Linden C.G."/>
            <person name="van Loo E.N."/>
            <person name="Jellen E.N."/>
            <person name="Maughan P.J."/>
            <person name="Tester M."/>
        </authorList>
    </citation>
    <scope>NUCLEOTIDE SEQUENCE [LARGE SCALE GENOMIC DNA]</scope>
    <source>
        <strain evidence="3">cv. PI 614886</strain>
    </source>
</reference>
<feature type="region of interest" description="Disordered" evidence="2">
    <location>
        <begin position="1"/>
        <end position="27"/>
    </location>
</feature>
<evidence type="ECO:0000313" key="3">
    <source>
        <dbReference type="EnsemblPlants" id="AUR62000094-RA:cds"/>
    </source>
</evidence>
<dbReference type="GO" id="GO:0006383">
    <property type="term" value="P:transcription by RNA polymerase III"/>
    <property type="evidence" value="ECO:0007669"/>
    <property type="project" value="InterPro"/>
</dbReference>
<organism evidence="3 4">
    <name type="scientific">Chenopodium quinoa</name>
    <name type="common">Quinoa</name>
    <dbReference type="NCBI Taxonomy" id="63459"/>
    <lineage>
        <taxon>Eukaryota</taxon>
        <taxon>Viridiplantae</taxon>
        <taxon>Streptophyta</taxon>
        <taxon>Embryophyta</taxon>
        <taxon>Tracheophyta</taxon>
        <taxon>Spermatophyta</taxon>
        <taxon>Magnoliopsida</taxon>
        <taxon>eudicotyledons</taxon>
        <taxon>Gunneridae</taxon>
        <taxon>Pentapetalae</taxon>
        <taxon>Caryophyllales</taxon>
        <taxon>Chenopodiaceae</taxon>
        <taxon>Chenopodioideae</taxon>
        <taxon>Atripliceae</taxon>
        <taxon>Chenopodium</taxon>
    </lineage>
</organism>
<feature type="compositionally biased region" description="Basic and acidic residues" evidence="2">
    <location>
        <begin position="12"/>
        <end position="24"/>
    </location>
</feature>
<feature type="repeat" description="TPR" evidence="1">
    <location>
        <begin position="197"/>
        <end position="230"/>
    </location>
</feature>
<dbReference type="AlphaFoldDB" id="A0A803KM38"/>
<dbReference type="SUPFAM" id="SSF48452">
    <property type="entry name" value="TPR-like"/>
    <property type="match status" value="2"/>
</dbReference>
<accession>A0A803KM38</accession>
<sequence length="560" mass="63368">MASSIVLPMVVPDRHSEQPREGHQRSLPVFLQENEEVRGLMEGKEDGNVDDDVIEEEGSTDGDDEMEEGEDCFVGFEANKNSLDCEEDGGGGEEFAVVVMYCFLFHDGDWEVSDKKPGNGVSIGATLEEMDVIYTCYGRWKRSRKPKKRGRLKGSRNKLSPEIEKKLGDAALHYAYGCFKDAINILLEVVQIAPNISDTYHTLGLVHNSMGDKHKAMDFYSIAAIMNPKESSVWKQLVNWSIYQRASLYMEKGEHLNAAKAYNEIVQMCPKNVEALKTATKLHKQCGQIDQSISMLEDYLKQSSEADLTVVDVLALLCMGRNEFMRALQHIENVKVVCCRSGKEFPLCLKISEGVCHAHLGNTEKAKVCFSLLQRENAEHQMDLIMAVANSFQNLNQHESALKYYMMLEGCLANSELVNLKIAHCYSALNRATSAIYFFFTKVCDFVLSLKVLQAREDDIDTRLALVSHLLVENREDEAIALLLPPSNTELSNEMDEDRHEPWWDNVKVKLKLSDIYRSKWMLEAFVAVIHPIILESLKIDPLHQKLLAYAHTHKTYAST</sequence>
<dbReference type="GO" id="GO:0000127">
    <property type="term" value="C:transcription factor TFIIIC complex"/>
    <property type="evidence" value="ECO:0007669"/>
    <property type="project" value="TreeGrafter"/>
</dbReference>
<dbReference type="Proteomes" id="UP000596660">
    <property type="component" value="Unplaced"/>
</dbReference>
<dbReference type="InterPro" id="IPR019734">
    <property type="entry name" value="TPR_rpt"/>
</dbReference>
<name>A0A803KM38_CHEQI</name>
<dbReference type="Gene3D" id="1.25.40.10">
    <property type="entry name" value="Tetratricopeptide repeat domain"/>
    <property type="match status" value="2"/>
</dbReference>
<evidence type="ECO:0008006" key="5">
    <source>
        <dbReference type="Google" id="ProtNLM"/>
    </source>
</evidence>
<dbReference type="EnsemblPlants" id="AUR62000094-RA">
    <property type="protein sequence ID" value="AUR62000094-RA:cds"/>
    <property type="gene ID" value="AUR62000094"/>
</dbReference>
<dbReference type="Pfam" id="PF13181">
    <property type="entry name" value="TPR_8"/>
    <property type="match status" value="1"/>
</dbReference>
<dbReference type="SMART" id="SM00028">
    <property type="entry name" value="TPR"/>
    <property type="match status" value="4"/>
</dbReference>
<reference evidence="3" key="2">
    <citation type="submission" date="2021-03" db="UniProtKB">
        <authorList>
            <consortium name="EnsemblPlants"/>
        </authorList>
    </citation>
    <scope>IDENTIFICATION</scope>
</reference>
<evidence type="ECO:0000313" key="4">
    <source>
        <dbReference type="Proteomes" id="UP000596660"/>
    </source>
</evidence>
<dbReference type="InterPro" id="IPR039340">
    <property type="entry name" value="Tfc4/TFIIIC-102/Sfc4"/>
</dbReference>
<dbReference type="InterPro" id="IPR011990">
    <property type="entry name" value="TPR-like_helical_dom_sf"/>
</dbReference>
<keyword evidence="1" id="KW-0802">TPR repeat</keyword>
<feature type="region of interest" description="Disordered" evidence="2">
    <location>
        <begin position="40"/>
        <end position="67"/>
    </location>
</feature>